<evidence type="ECO:0000313" key="2">
    <source>
        <dbReference type="EMBL" id="EWT06786.1"/>
    </source>
</evidence>
<comment type="caution">
    <text evidence="2">The sequence shown here is derived from an EMBL/GenBank/DDBJ whole genome shotgun (WGS) entry which is preliminary data.</text>
</comment>
<protein>
    <submittedName>
        <fullName evidence="2">ATP/GTP-binding protein</fullName>
    </submittedName>
</protein>
<gene>
    <name evidence="2" type="ORF">N864_16715</name>
</gene>
<keyword evidence="3" id="KW-1185">Reference proteome</keyword>
<dbReference type="PROSITE" id="PS50093">
    <property type="entry name" value="PKD"/>
    <property type="match status" value="1"/>
</dbReference>
<proteinExistence type="predicted"/>
<dbReference type="InterPro" id="IPR000601">
    <property type="entry name" value="PKD_dom"/>
</dbReference>
<evidence type="ECO:0000259" key="1">
    <source>
        <dbReference type="PROSITE" id="PS50093"/>
    </source>
</evidence>
<dbReference type="Proteomes" id="UP000019494">
    <property type="component" value="Unassembled WGS sequence"/>
</dbReference>
<organism evidence="2 3">
    <name type="scientific">Intrasporangium chromatireducens Q5-1</name>
    <dbReference type="NCBI Taxonomy" id="584657"/>
    <lineage>
        <taxon>Bacteria</taxon>
        <taxon>Bacillati</taxon>
        <taxon>Actinomycetota</taxon>
        <taxon>Actinomycetes</taxon>
        <taxon>Micrococcales</taxon>
        <taxon>Intrasporangiaceae</taxon>
        <taxon>Intrasporangium</taxon>
    </lineage>
</organism>
<dbReference type="PATRIC" id="fig|584657.3.peg.1232"/>
<evidence type="ECO:0000313" key="3">
    <source>
        <dbReference type="Proteomes" id="UP000019494"/>
    </source>
</evidence>
<name>W9GKJ9_9MICO</name>
<reference evidence="3" key="1">
    <citation type="submission" date="2013-08" db="EMBL/GenBank/DDBJ databases">
        <title>Intrasporangium oryzae NRRL B-24470.</title>
        <authorList>
            <person name="Liu H."/>
            <person name="Wang G."/>
        </authorList>
    </citation>
    <scope>NUCLEOTIDE SEQUENCE [LARGE SCALE GENOMIC DNA]</scope>
    <source>
        <strain evidence="3">Q5-1</strain>
    </source>
</reference>
<accession>W9GKJ9</accession>
<dbReference type="EMBL" id="AWQS01000032">
    <property type="protein sequence ID" value="EWT06786.1"/>
    <property type="molecule type" value="Genomic_DNA"/>
</dbReference>
<sequence>MALTYRWSATPPAGPAAPPDPRVLAQQAIAQMRLHAVSIGIVPEPRVGRVGVIGMPTWMWVQNPGPSTLGPITRTASAGGFSVTATAKADRVVWQMGDGATVTCHGAGTPYADSFGRQSSPDCGHIYARRGTFTVRATSYWNVAWSGMGLTGTIPLNFTRTTNITMGEAQVLTQ</sequence>
<feature type="domain" description="PKD" evidence="1">
    <location>
        <begin position="94"/>
        <end position="138"/>
    </location>
</feature>
<dbReference type="AlphaFoldDB" id="W9GKJ9"/>